<feature type="transmembrane region" description="Helical" evidence="7">
    <location>
        <begin position="269"/>
        <end position="288"/>
    </location>
</feature>
<keyword evidence="5 7" id="KW-0472">Membrane</keyword>
<evidence type="ECO:0000256" key="6">
    <source>
        <dbReference type="SAM" id="MobiDB-lite"/>
    </source>
</evidence>
<keyword evidence="9" id="KW-1185">Reference proteome</keyword>
<organism evidence="8 9">
    <name type="scientific">Extremus antarcticus</name>
    <dbReference type="NCBI Taxonomy" id="702011"/>
    <lineage>
        <taxon>Eukaryota</taxon>
        <taxon>Fungi</taxon>
        <taxon>Dikarya</taxon>
        <taxon>Ascomycota</taxon>
        <taxon>Pezizomycotina</taxon>
        <taxon>Dothideomycetes</taxon>
        <taxon>Dothideomycetidae</taxon>
        <taxon>Mycosphaerellales</taxon>
        <taxon>Extremaceae</taxon>
        <taxon>Extremus</taxon>
    </lineage>
</organism>
<dbReference type="PANTHER" id="PTHR45649:SF28">
    <property type="entry name" value="TRANSPORTER, PUTATIVE (EUROFUNG)-RELATED"/>
    <property type="match status" value="1"/>
</dbReference>
<evidence type="ECO:0000313" key="9">
    <source>
        <dbReference type="Proteomes" id="UP001271007"/>
    </source>
</evidence>
<dbReference type="GO" id="GO:0022857">
    <property type="term" value="F:transmembrane transporter activity"/>
    <property type="evidence" value="ECO:0007669"/>
    <property type="project" value="InterPro"/>
</dbReference>
<feature type="transmembrane region" description="Helical" evidence="7">
    <location>
        <begin position="322"/>
        <end position="351"/>
    </location>
</feature>
<dbReference type="PIRSF" id="PIRSF006060">
    <property type="entry name" value="AA_transporter"/>
    <property type="match status" value="1"/>
</dbReference>
<dbReference type="GO" id="GO:0016020">
    <property type="term" value="C:membrane"/>
    <property type="evidence" value="ECO:0007669"/>
    <property type="project" value="UniProtKB-SubCell"/>
</dbReference>
<comment type="caution">
    <text evidence="8">The sequence shown here is derived from an EMBL/GenBank/DDBJ whole genome shotgun (WGS) entry which is preliminary data.</text>
</comment>
<feature type="transmembrane region" description="Helical" evidence="7">
    <location>
        <begin position="470"/>
        <end position="489"/>
    </location>
</feature>
<evidence type="ECO:0008006" key="10">
    <source>
        <dbReference type="Google" id="ProtNLM"/>
    </source>
</evidence>
<dbReference type="Gene3D" id="1.20.1740.10">
    <property type="entry name" value="Amino acid/polyamine transporter I"/>
    <property type="match status" value="1"/>
</dbReference>
<protein>
    <recommendedName>
        <fullName evidence="10">Amino acid transporter</fullName>
    </recommendedName>
</protein>
<evidence type="ECO:0000313" key="8">
    <source>
        <dbReference type="EMBL" id="KAK3057781.1"/>
    </source>
</evidence>
<keyword evidence="2" id="KW-0813">Transport</keyword>
<evidence type="ECO:0000256" key="3">
    <source>
        <dbReference type="ARBA" id="ARBA00022692"/>
    </source>
</evidence>
<reference evidence="8" key="1">
    <citation type="submission" date="2023-04" db="EMBL/GenBank/DDBJ databases">
        <title>Black Yeasts Isolated from many extreme environments.</title>
        <authorList>
            <person name="Coleine C."/>
            <person name="Stajich J.E."/>
            <person name="Selbmann L."/>
        </authorList>
    </citation>
    <scope>NUCLEOTIDE SEQUENCE</scope>
    <source>
        <strain evidence="8">CCFEE 5312</strain>
    </source>
</reference>
<dbReference type="InterPro" id="IPR002293">
    <property type="entry name" value="AA/rel_permease1"/>
</dbReference>
<dbReference type="EMBL" id="JAWDJX010000002">
    <property type="protein sequence ID" value="KAK3057781.1"/>
    <property type="molecule type" value="Genomic_DNA"/>
</dbReference>
<accession>A0AAJ0GHQ3</accession>
<evidence type="ECO:0000256" key="7">
    <source>
        <dbReference type="SAM" id="Phobius"/>
    </source>
</evidence>
<evidence type="ECO:0000256" key="2">
    <source>
        <dbReference type="ARBA" id="ARBA00022448"/>
    </source>
</evidence>
<dbReference type="Pfam" id="PF13520">
    <property type="entry name" value="AA_permease_2"/>
    <property type="match status" value="1"/>
</dbReference>
<feature type="transmembrane region" description="Helical" evidence="7">
    <location>
        <begin position="126"/>
        <end position="148"/>
    </location>
</feature>
<evidence type="ECO:0000256" key="5">
    <source>
        <dbReference type="ARBA" id="ARBA00023136"/>
    </source>
</evidence>
<evidence type="ECO:0000256" key="4">
    <source>
        <dbReference type="ARBA" id="ARBA00022989"/>
    </source>
</evidence>
<feature type="transmembrane region" description="Helical" evidence="7">
    <location>
        <begin position="78"/>
        <end position="99"/>
    </location>
</feature>
<gene>
    <name evidence="8" type="ORF">LTR09_000856</name>
</gene>
<feature type="transmembrane region" description="Helical" evidence="7">
    <location>
        <begin position="190"/>
        <end position="209"/>
    </location>
</feature>
<feature type="transmembrane region" description="Helical" evidence="7">
    <location>
        <begin position="154"/>
        <end position="178"/>
    </location>
</feature>
<feature type="region of interest" description="Disordered" evidence="6">
    <location>
        <begin position="1"/>
        <end position="25"/>
    </location>
</feature>
<keyword evidence="3 7" id="KW-0812">Transmembrane</keyword>
<evidence type="ECO:0000256" key="1">
    <source>
        <dbReference type="ARBA" id="ARBA00004141"/>
    </source>
</evidence>
<comment type="subcellular location">
    <subcellularLocation>
        <location evidence="1">Membrane</location>
        <topology evidence="1">Multi-pass membrane protein</topology>
    </subcellularLocation>
</comment>
<dbReference type="Proteomes" id="UP001271007">
    <property type="component" value="Unassembled WGS sequence"/>
</dbReference>
<feature type="transmembrane region" description="Helical" evidence="7">
    <location>
        <begin position="372"/>
        <end position="390"/>
    </location>
</feature>
<sequence length="504" mass="54091">MGTEGYDEKSPIETDHAESADGQGKRREDIELQHLGYNPELIRTRSLYTLLFQSLAIIAVPFGEGTALLSAVVGGGQLAYFVGWIVVSILDQCIAMSLAELASRYPTSAGPYYWSFQLSKGRGREALSFFTGWVFLIGNWTIALSVNFGTASLLAGTVTMLLLIFYAFCIGMFLVCAFGNRFLPYIDTTAAVWNAVTIIVVLIGLSATADVGRHSVADTLAHYDTTFSGWGGFTFFIGLLPAAYTYAALGLISSMAEECRDPAVDLPKALSFCIPISFVAGLFFILPICATMPPLADILDAPAAQALPYIFHTVMGSPGGGLALMFFILGVAIFCSISITVAASRCTWAFARDGAIPGHKWWSKVNKDQTPVNALALLTIIQMLLGLINFGSTAAFTAFASVGTIALAVAYATPVAASMLQGRRAVATARFGWPKLVGWTVNTVTVLWVGFQVVLFSMPAALPVTLLTMNWASVVFVGFMAISLAYYLLFARKTYRGPPESDGL</sequence>
<dbReference type="AlphaFoldDB" id="A0AAJ0GHQ3"/>
<dbReference type="PANTHER" id="PTHR45649">
    <property type="entry name" value="AMINO-ACID PERMEASE BAT1"/>
    <property type="match status" value="1"/>
</dbReference>
<feature type="transmembrane region" description="Helical" evidence="7">
    <location>
        <begin position="436"/>
        <end position="458"/>
    </location>
</feature>
<feature type="transmembrane region" description="Helical" evidence="7">
    <location>
        <begin position="229"/>
        <end position="249"/>
    </location>
</feature>
<name>A0AAJ0GHQ3_9PEZI</name>
<feature type="transmembrane region" description="Helical" evidence="7">
    <location>
        <begin position="396"/>
        <end position="416"/>
    </location>
</feature>
<feature type="transmembrane region" description="Helical" evidence="7">
    <location>
        <begin position="47"/>
        <end position="72"/>
    </location>
</feature>
<keyword evidence="4 7" id="KW-1133">Transmembrane helix</keyword>
<proteinExistence type="predicted"/>